<evidence type="ECO:0000313" key="1">
    <source>
        <dbReference type="EMBL" id="KAJ9116440.1"/>
    </source>
</evidence>
<comment type="caution">
    <text evidence="1">The sequence shown here is derived from an EMBL/GenBank/DDBJ whole genome shotgun (WGS) entry which is preliminary data.</text>
</comment>
<keyword evidence="2" id="KW-1185">Reference proteome</keyword>
<sequence length="649" mass="72905">MHSSSRRIGSRTTATLSQCLRQQHSGSTVVSTYQELPSKCGRNVGISASICPSLPNQPSRRWYSGNFASRAGPSQAAIRTTTTSQSNLPRNVSTQKPYRTRHSSSSQSTSRESLDRDIAQRSQNGLDVAGWNELVVYAGERGGLTAVESTVGHMRAAGVQPTSETYHAIAPLLAQEVDSPSLWTHDEPHAYTNKVYARIEEWNTILGVEADDTVGRVIMQHLARAKSTIPKHIAQQVLSSIYYDISLHRPFAADEYLSDETAAVYILWLCDAERGNDLKAALSAFTYFLSVYDVNANVLTQALTIGDGRTPTQQISAAILTMMAKTSKDVAKQATSFLDDLRERGLTVSEVDKMRIIKRLMESTKDHYDAFKIYSWVRALNRKAFKYEQYQEIINHFAGMSLPKSPRVPPDLLAEFITDIKRAGFRMDAKMYTTIISRFTSFLRKRRQKLSESDLVEMIPSADDKTVSQTLHLLRKLHGAIKLDSFLDVDIPLLNAIMDAYNQLGAWSECFTVWQELVDRHAWDDKHEAFQPSLSIIFDACGYSKQLARGRRIWRWATKGAVPVNQNNLSAWVECLCRSGQVMEATSLLCQDLQADPATSNLRPEKRVLEIPLKFAWDDASTRAQVQHAIREAFPEEWPGLRFIASRSS</sequence>
<reference evidence="1" key="1">
    <citation type="submission" date="2023-04" db="EMBL/GenBank/DDBJ databases">
        <title>Draft Genome sequencing of Naganishia species isolated from polar environments using Oxford Nanopore Technology.</title>
        <authorList>
            <person name="Leo P."/>
            <person name="Venkateswaran K."/>
        </authorList>
    </citation>
    <scope>NUCLEOTIDE SEQUENCE</scope>
    <source>
        <strain evidence="1">MNA-CCFEE 5425</strain>
    </source>
</reference>
<organism evidence="1 2">
    <name type="scientific">Naganishia vaughanmartiniae</name>
    <dbReference type="NCBI Taxonomy" id="1424756"/>
    <lineage>
        <taxon>Eukaryota</taxon>
        <taxon>Fungi</taxon>
        <taxon>Dikarya</taxon>
        <taxon>Basidiomycota</taxon>
        <taxon>Agaricomycotina</taxon>
        <taxon>Tremellomycetes</taxon>
        <taxon>Filobasidiales</taxon>
        <taxon>Filobasidiaceae</taxon>
        <taxon>Naganishia</taxon>
    </lineage>
</organism>
<accession>A0ACC2WXD7</accession>
<gene>
    <name evidence="1" type="ORF">QFC22_004882</name>
</gene>
<proteinExistence type="predicted"/>
<name>A0ACC2WXD7_9TREE</name>
<protein>
    <submittedName>
        <fullName evidence="1">Uncharacterized protein</fullName>
    </submittedName>
</protein>
<evidence type="ECO:0000313" key="2">
    <source>
        <dbReference type="Proteomes" id="UP001243375"/>
    </source>
</evidence>
<dbReference type="Proteomes" id="UP001243375">
    <property type="component" value="Unassembled WGS sequence"/>
</dbReference>
<dbReference type="EMBL" id="JASBWU010000014">
    <property type="protein sequence ID" value="KAJ9116440.1"/>
    <property type="molecule type" value="Genomic_DNA"/>
</dbReference>